<proteinExistence type="predicted"/>
<dbReference type="InterPro" id="IPR029480">
    <property type="entry name" value="Transpos_assoc"/>
</dbReference>
<dbReference type="PANTHER" id="PTHR10775:SF180">
    <property type="entry name" value="TRANSPOSON, EN_SPM-LIKE, TRANSPOSASE-ASSOCIATED DOMAIN PROTEIN-RELATED"/>
    <property type="match status" value="1"/>
</dbReference>
<dbReference type="PANTHER" id="PTHR10775">
    <property type="entry name" value="OS08G0208400 PROTEIN"/>
    <property type="match status" value="1"/>
</dbReference>
<dbReference type="EMBL" id="JAJSOW010000002">
    <property type="protein sequence ID" value="KAI9197709.1"/>
    <property type="molecule type" value="Genomic_DNA"/>
</dbReference>
<keyword evidence="3" id="KW-1185">Reference proteome</keyword>
<evidence type="ECO:0000313" key="2">
    <source>
        <dbReference type="EMBL" id="KAI9197709.1"/>
    </source>
</evidence>
<evidence type="ECO:0000313" key="3">
    <source>
        <dbReference type="Proteomes" id="UP001064489"/>
    </source>
</evidence>
<evidence type="ECO:0000259" key="1">
    <source>
        <dbReference type="Pfam" id="PF13963"/>
    </source>
</evidence>
<organism evidence="2 3">
    <name type="scientific">Acer negundo</name>
    <name type="common">Box elder</name>
    <dbReference type="NCBI Taxonomy" id="4023"/>
    <lineage>
        <taxon>Eukaryota</taxon>
        <taxon>Viridiplantae</taxon>
        <taxon>Streptophyta</taxon>
        <taxon>Embryophyta</taxon>
        <taxon>Tracheophyta</taxon>
        <taxon>Spermatophyta</taxon>
        <taxon>Magnoliopsida</taxon>
        <taxon>eudicotyledons</taxon>
        <taxon>Gunneridae</taxon>
        <taxon>Pentapetalae</taxon>
        <taxon>rosids</taxon>
        <taxon>malvids</taxon>
        <taxon>Sapindales</taxon>
        <taxon>Sapindaceae</taxon>
        <taxon>Hippocastanoideae</taxon>
        <taxon>Acereae</taxon>
        <taxon>Acer</taxon>
    </lineage>
</organism>
<comment type="caution">
    <text evidence="2">The sequence shown here is derived from an EMBL/GenBank/DDBJ whole genome shotgun (WGS) entry which is preliminary data.</text>
</comment>
<gene>
    <name evidence="2" type="ORF">LWI28_002879</name>
</gene>
<dbReference type="Proteomes" id="UP001064489">
    <property type="component" value="Chromosome 13"/>
</dbReference>
<sequence length="208" mass="24008">MLDKSWMLSDRMSREYEIGVEKFMEFAILNSENPNLIRCPCQFCGNLTFQSPREVENHLFVKGIDKSYQIWTWHGDDDPSMGENIESDCNQYFDYDKGVNAVEMVHDAYKNCTVDPKAFKVLLEDPEKPLFPGCKKYTKLSALVKLFNIKGKYGWSDNSFSHLLNCLQDMLPVNNGIPTSFYEAKKTMNALGFEHDKIHACPNDCILY</sequence>
<reference evidence="2 3" key="1">
    <citation type="journal article" date="2022" name="Plant J.">
        <title>Strategies of tolerance reflected in two North American maple genomes.</title>
        <authorList>
            <person name="McEvoy S.L."/>
            <person name="Sezen U.U."/>
            <person name="Trouern-Trend A."/>
            <person name="McMahon S.M."/>
            <person name="Schaberg P.G."/>
            <person name="Yang J."/>
            <person name="Wegrzyn J.L."/>
            <person name="Swenson N.G."/>
        </authorList>
    </citation>
    <scope>NUCLEOTIDE SEQUENCE [LARGE SCALE GENOMIC DNA]</scope>
    <source>
        <strain evidence="2">91603</strain>
    </source>
</reference>
<feature type="domain" description="Transposase-associated" evidence="1">
    <location>
        <begin position="4"/>
        <end position="75"/>
    </location>
</feature>
<name>A0AAD5JPY6_ACENE</name>
<accession>A0AAD5JPY6</accession>
<dbReference type="Pfam" id="PF13963">
    <property type="entry name" value="Transpos_assoc"/>
    <property type="match status" value="1"/>
</dbReference>
<dbReference type="AlphaFoldDB" id="A0AAD5JPY6"/>
<protein>
    <recommendedName>
        <fullName evidence="1">Transposase-associated domain-containing protein</fullName>
    </recommendedName>
</protein>